<dbReference type="Proteomes" id="UP000298127">
    <property type="component" value="Unassembled WGS sequence"/>
</dbReference>
<comment type="function">
    <text evidence="3">Catalyzes the phosphorylation of the 3'-hydroxyl group of dephosphocoenzyme A to form coenzyme A.</text>
</comment>
<dbReference type="GO" id="GO:0015937">
    <property type="term" value="P:coenzyme A biosynthetic process"/>
    <property type="evidence" value="ECO:0007669"/>
    <property type="project" value="UniProtKB-UniRule"/>
</dbReference>
<dbReference type="GO" id="GO:0005737">
    <property type="term" value="C:cytoplasm"/>
    <property type="evidence" value="ECO:0007669"/>
    <property type="project" value="UniProtKB-SubCell"/>
</dbReference>
<keyword evidence="3" id="KW-0173">Coenzyme A biosynthesis</keyword>
<sequence>MYLIGLTGGIASGKSTIARRLVEHGAVHIDADQLARKVVEPGTEGLAQIREAFGDAVLAPDGSLDRKALSELVFSDAAALDRLNGIVHPLVRELSGRLFAAADAARPNAVVVYDVPLLVEAELDHPFDLVVVAHATKKTRAERLVDIRGFSEEHAQARIDAQASDTQRLSIADVVIDTDGTLGHTVSQTDALWARIREELAARG</sequence>
<comment type="pathway">
    <text evidence="3">Cofactor biosynthesis; coenzyme A biosynthesis; CoA from (R)-pantothenate: step 5/5.</text>
</comment>
<dbReference type="InterPro" id="IPR001977">
    <property type="entry name" value="Depp_CoAkinase"/>
</dbReference>
<dbReference type="HAMAP" id="MF_00376">
    <property type="entry name" value="Dephospho_CoA_kinase"/>
    <property type="match status" value="1"/>
</dbReference>
<dbReference type="EMBL" id="SPQZ01000002">
    <property type="protein sequence ID" value="TFV99003.1"/>
    <property type="molecule type" value="Genomic_DNA"/>
</dbReference>
<comment type="similarity">
    <text evidence="3">Belongs to the CoaE family.</text>
</comment>
<evidence type="ECO:0000313" key="5">
    <source>
        <dbReference type="EMBL" id="TFV99003.1"/>
    </source>
</evidence>
<keyword evidence="3 5" id="KW-0418">Kinase</keyword>
<protein>
    <recommendedName>
        <fullName evidence="3 4">Dephospho-CoA kinase</fullName>
        <ecNumber evidence="3 4">2.7.1.24</ecNumber>
    </recommendedName>
    <alternativeName>
        <fullName evidence="3">Dephosphocoenzyme A kinase</fullName>
    </alternativeName>
</protein>
<dbReference type="PROSITE" id="PS51219">
    <property type="entry name" value="DPCK"/>
    <property type="match status" value="1"/>
</dbReference>
<dbReference type="NCBIfam" id="TIGR00152">
    <property type="entry name" value="dephospho-CoA kinase"/>
    <property type="match status" value="1"/>
</dbReference>
<feature type="binding site" evidence="3">
    <location>
        <begin position="11"/>
        <end position="16"/>
    </location>
    <ligand>
        <name>ATP</name>
        <dbReference type="ChEBI" id="CHEBI:30616"/>
    </ligand>
</feature>
<evidence type="ECO:0000313" key="6">
    <source>
        <dbReference type="Proteomes" id="UP000298127"/>
    </source>
</evidence>
<dbReference type="PANTHER" id="PTHR10695:SF46">
    <property type="entry name" value="BIFUNCTIONAL COENZYME A SYNTHASE-RELATED"/>
    <property type="match status" value="1"/>
</dbReference>
<dbReference type="RefSeq" id="WP_135119506.1">
    <property type="nucleotide sequence ID" value="NZ_SPQZ01000002.1"/>
</dbReference>
<keyword evidence="2 3" id="KW-0067">ATP-binding</keyword>
<comment type="caution">
    <text evidence="5">The sequence shown here is derived from an EMBL/GenBank/DDBJ whole genome shotgun (WGS) entry which is preliminary data.</text>
</comment>
<dbReference type="PANTHER" id="PTHR10695">
    <property type="entry name" value="DEPHOSPHO-COA KINASE-RELATED"/>
    <property type="match status" value="1"/>
</dbReference>
<keyword evidence="6" id="KW-1185">Reference proteome</keyword>
<dbReference type="Gene3D" id="3.40.50.300">
    <property type="entry name" value="P-loop containing nucleotide triphosphate hydrolases"/>
    <property type="match status" value="1"/>
</dbReference>
<keyword evidence="3" id="KW-0963">Cytoplasm</keyword>
<dbReference type="NCBIfam" id="NF002879">
    <property type="entry name" value="PRK03333.1"/>
    <property type="match status" value="1"/>
</dbReference>
<dbReference type="GO" id="GO:0004140">
    <property type="term" value="F:dephospho-CoA kinase activity"/>
    <property type="evidence" value="ECO:0007669"/>
    <property type="project" value="UniProtKB-UniRule"/>
</dbReference>
<dbReference type="GO" id="GO:0005524">
    <property type="term" value="F:ATP binding"/>
    <property type="evidence" value="ECO:0007669"/>
    <property type="project" value="UniProtKB-UniRule"/>
</dbReference>
<dbReference type="Pfam" id="PF01121">
    <property type="entry name" value="CoaE"/>
    <property type="match status" value="1"/>
</dbReference>
<dbReference type="UniPathway" id="UPA00241">
    <property type="reaction ID" value="UER00356"/>
</dbReference>
<dbReference type="EC" id="2.7.1.24" evidence="3 4"/>
<gene>
    <name evidence="3" type="primary">coaE</name>
    <name evidence="5" type="ORF">E4M00_05775</name>
</gene>
<comment type="catalytic activity">
    <reaction evidence="3">
        <text>3'-dephospho-CoA + ATP = ADP + CoA + H(+)</text>
        <dbReference type="Rhea" id="RHEA:18245"/>
        <dbReference type="ChEBI" id="CHEBI:15378"/>
        <dbReference type="ChEBI" id="CHEBI:30616"/>
        <dbReference type="ChEBI" id="CHEBI:57287"/>
        <dbReference type="ChEBI" id="CHEBI:57328"/>
        <dbReference type="ChEBI" id="CHEBI:456216"/>
        <dbReference type="EC" id="2.7.1.24"/>
    </reaction>
</comment>
<accession>A0A4Y9R5P9</accession>
<evidence type="ECO:0000256" key="1">
    <source>
        <dbReference type="ARBA" id="ARBA00022741"/>
    </source>
</evidence>
<dbReference type="SUPFAM" id="SSF52540">
    <property type="entry name" value="P-loop containing nucleoside triphosphate hydrolases"/>
    <property type="match status" value="1"/>
</dbReference>
<comment type="subcellular location">
    <subcellularLocation>
        <location evidence="3">Cytoplasm</location>
    </subcellularLocation>
</comment>
<dbReference type="InterPro" id="IPR027417">
    <property type="entry name" value="P-loop_NTPase"/>
</dbReference>
<keyword evidence="1 3" id="KW-0547">Nucleotide-binding</keyword>
<keyword evidence="3 5" id="KW-0808">Transferase</keyword>
<name>A0A4Y9R5P9_9MICO</name>
<proteinExistence type="inferred from homology"/>
<evidence type="ECO:0000256" key="3">
    <source>
        <dbReference type="HAMAP-Rule" id="MF_00376"/>
    </source>
</evidence>
<dbReference type="AlphaFoldDB" id="A0A4Y9R5P9"/>
<dbReference type="CDD" id="cd02022">
    <property type="entry name" value="DPCK"/>
    <property type="match status" value="1"/>
</dbReference>
<reference evidence="5 6" key="1">
    <citation type="journal article" date="2018" name="J. Microbiol.">
        <title>Leifsonia flava sp. nov., a novel actinobacterium isolated from the rhizosphere of Aquilegia viridiflora.</title>
        <authorList>
            <person name="Cai Y."/>
            <person name="Tao W.Z."/>
            <person name="Ma Y.J."/>
            <person name="Cheng J."/>
            <person name="Zhang M.Y."/>
            <person name="Zhang Y.X."/>
        </authorList>
    </citation>
    <scope>NUCLEOTIDE SEQUENCE [LARGE SCALE GENOMIC DNA]</scope>
    <source>
        <strain evidence="5 6">SYP-B2174</strain>
    </source>
</reference>
<evidence type="ECO:0000256" key="4">
    <source>
        <dbReference type="NCBIfam" id="TIGR00152"/>
    </source>
</evidence>
<evidence type="ECO:0000256" key="2">
    <source>
        <dbReference type="ARBA" id="ARBA00022840"/>
    </source>
</evidence>
<organism evidence="5 6">
    <name type="scientific">Orlajensenia leifsoniae</name>
    <dbReference type="NCBI Taxonomy" id="2561933"/>
    <lineage>
        <taxon>Bacteria</taxon>
        <taxon>Bacillati</taxon>
        <taxon>Actinomycetota</taxon>
        <taxon>Actinomycetes</taxon>
        <taxon>Micrococcales</taxon>
        <taxon>Microbacteriaceae</taxon>
        <taxon>Orlajensenia</taxon>
    </lineage>
</organism>